<dbReference type="Proteomes" id="UP000663881">
    <property type="component" value="Unassembled WGS sequence"/>
</dbReference>
<dbReference type="InterPro" id="IPR000276">
    <property type="entry name" value="GPCR_Rhodpsn"/>
</dbReference>
<evidence type="ECO:0000256" key="6">
    <source>
        <dbReference type="ARBA" id="ARBA00023170"/>
    </source>
</evidence>
<dbReference type="PANTHER" id="PTHR24243">
    <property type="entry name" value="G-PROTEIN COUPLED RECEPTOR"/>
    <property type="match status" value="1"/>
</dbReference>
<gene>
    <name evidence="10" type="ORF">OKA104_LOCUS39271</name>
</gene>
<keyword evidence="4" id="KW-0297">G-protein coupled receptor</keyword>
<comment type="subcellular location">
    <subcellularLocation>
        <location evidence="1">Membrane</location>
        <topology evidence="1">Multi-pass membrane protein</topology>
    </subcellularLocation>
</comment>
<evidence type="ECO:0000259" key="9">
    <source>
        <dbReference type="PROSITE" id="PS50262"/>
    </source>
</evidence>
<reference evidence="10" key="1">
    <citation type="submission" date="2021-02" db="EMBL/GenBank/DDBJ databases">
        <authorList>
            <person name="Nowell W R."/>
        </authorList>
    </citation>
    <scope>NUCLEOTIDE SEQUENCE</scope>
</reference>
<feature type="domain" description="G-protein coupled receptors family 1 profile" evidence="9">
    <location>
        <begin position="32"/>
        <end position="295"/>
    </location>
</feature>
<evidence type="ECO:0000313" key="10">
    <source>
        <dbReference type="EMBL" id="CAF4169839.1"/>
    </source>
</evidence>
<dbReference type="PANTHER" id="PTHR24243:SF208">
    <property type="entry name" value="PYROKININ-1 RECEPTOR"/>
    <property type="match status" value="1"/>
</dbReference>
<evidence type="ECO:0000256" key="7">
    <source>
        <dbReference type="ARBA" id="ARBA00023224"/>
    </source>
</evidence>
<evidence type="ECO:0000313" key="11">
    <source>
        <dbReference type="Proteomes" id="UP000663881"/>
    </source>
</evidence>
<evidence type="ECO:0000256" key="5">
    <source>
        <dbReference type="ARBA" id="ARBA00023136"/>
    </source>
</evidence>
<organism evidence="10 11">
    <name type="scientific">Adineta steineri</name>
    <dbReference type="NCBI Taxonomy" id="433720"/>
    <lineage>
        <taxon>Eukaryota</taxon>
        <taxon>Metazoa</taxon>
        <taxon>Spiralia</taxon>
        <taxon>Gnathifera</taxon>
        <taxon>Rotifera</taxon>
        <taxon>Eurotatoria</taxon>
        <taxon>Bdelloidea</taxon>
        <taxon>Adinetida</taxon>
        <taxon>Adinetidae</taxon>
        <taxon>Adineta</taxon>
    </lineage>
</organism>
<protein>
    <recommendedName>
        <fullName evidence="9">G-protein coupled receptors family 1 profile domain-containing protein</fullName>
    </recommendedName>
</protein>
<evidence type="ECO:0000256" key="1">
    <source>
        <dbReference type="ARBA" id="ARBA00004141"/>
    </source>
</evidence>
<keyword evidence="5 8" id="KW-0472">Membrane</keyword>
<evidence type="ECO:0000256" key="4">
    <source>
        <dbReference type="ARBA" id="ARBA00023040"/>
    </source>
</evidence>
<feature type="transmembrane region" description="Helical" evidence="8">
    <location>
        <begin position="94"/>
        <end position="112"/>
    </location>
</feature>
<keyword evidence="7" id="KW-0807">Transducer</keyword>
<feature type="transmembrane region" description="Helical" evidence="8">
    <location>
        <begin position="271"/>
        <end position="295"/>
    </location>
</feature>
<feature type="transmembrane region" description="Helical" evidence="8">
    <location>
        <begin position="231"/>
        <end position="251"/>
    </location>
</feature>
<dbReference type="Pfam" id="PF00001">
    <property type="entry name" value="7tm_1"/>
    <property type="match status" value="1"/>
</dbReference>
<keyword evidence="2 8" id="KW-0812">Transmembrane</keyword>
<accession>A0A819ZF21</accession>
<feature type="transmembrane region" description="Helical" evidence="8">
    <location>
        <begin position="174"/>
        <end position="197"/>
    </location>
</feature>
<dbReference type="PROSITE" id="PS50262">
    <property type="entry name" value="G_PROTEIN_RECEP_F1_2"/>
    <property type="match status" value="1"/>
</dbReference>
<dbReference type="GO" id="GO:0004930">
    <property type="term" value="F:G protein-coupled receptor activity"/>
    <property type="evidence" value="ECO:0007669"/>
    <property type="project" value="UniProtKB-KW"/>
</dbReference>
<dbReference type="AlphaFoldDB" id="A0A819ZF21"/>
<comment type="caution">
    <text evidence="10">The sequence shown here is derived from an EMBL/GenBank/DDBJ whole genome shotgun (WGS) entry which is preliminary data.</text>
</comment>
<feature type="transmembrane region" description="Helical" evidence="8">
    <location>
        <begin position="133"/>
        <end position="154"/>
    </location>
</feature>
<keyword evidence="3 8" id="KW-1133">Transmembrane helix</keyword>
<sequence length="371" mass="41685">MSSASLTVVLFGAQQQLIRYVYSIWLIFGVPGCILDAIIFSRRRLRKISCCNYFFAASISNLATLIVGVGPVVYSLDYPDLLIHSLYFCKIRGYLFQIGLMVSRWFVVFACIDRYTQSSDNARLRNFASARMSIRSIIGIIIFWSIICTHRLIFYEIKGTICGIVTNFGAALYHALYVTIGGGILPAGIMIGCALLIRRNLARKRQRRQQQVTTVASREQGQQKRSLDHQVLNLLLIQSACYIVLTTPQVVNLLYSTASSTIPNRTADTLAINGLLAFVAELMLYIFPVASFYLYTLTARTFRGELIKIFRSLPIPGMRCGAIQIAPVDNDSLATHPRRKTHVSDEYAEANLLAAQYSPPFLIYLYEVPPF</sequence>
<keyword evidence="6" id="KW-0675">Receptor</keyword>
<dbReference type="InterPro" id="IPR017452">
    <property type="entry name" value="GPCR_Rhodpsn_7TM"/>
</dbReference>
<feature type="transmembrane region" description="Helical" evidence="8">
    <location>
        <begin position="53"/>
        <end position="74"/>
    </location>
</feature>
<evidence type="ECO:0000256" key="2">
    <source>
        <dbReference type="ARBA" id="ARBA00022692"/>
    </source>
</evidence>
<evidence type="ECO:0000256" key="8">
    <source>
        <dbReference type="SAM" id="Phobius"/>
    </source>
</evidence>
<feature type="transmembrane region" description="Helical" evidence="8">
    <location>
        <begin position="20"/>
        <end position="41"/>
    </location>
</feature>
<dbReference type="EMBL" id="CAJOAY010007601">
    <property type="protein sequence ID" value="CAF4169839.1"/>
    <property type="molecule type" value="Genomic_DNA"/>
</dbReference>
<dbReference type="SUPFAM" id="SSF81321">
    <property type="entry name" value="Family A G protein-coupled receptor-like"/>
    <property type="match status" value="1"/>
</dbReference>
<name>A0A819ZF21_9BILA</name>
<dbReference type="GO" id="GO:0005886">
    <property type="term" value="C:plasma membrane"/>
    <property type="evidence" value="ECO:0007669"/>
    <property type="project" value="TreeGrafter"/>
</dbReference>
<proteinExistence type="predicted"/>
<dbReference type="Gene3D" id="1.20.1070.10">
    <property type="entry name" value="Rhodopsin 7-helix transmembrane proteins"/>
    <property type="match status" value="1"/>
</dbReference>
<evidence type="ECO:0000256" key="3">
    <source>
        <dbReference type="ARBA" id="ARBA00022989"/>
    </source>
</evidence>